<evidence type="ECO:0000313" key="3">
    <source>
        <dbReference type="Proteomes" id="UP000001351"/>
    </source>
</evidence>
<dbReference type="STRING" id="378806.STAUR_8281"/>
<dbReference type="HOGENOM" id="CLU_2755952_0_0_7"/>
<keyword evidence="3" id="KW-1185">Reference proteome</keyword>
<protein>
    <submittedName>
        <fullName evidence="2">Uncharacterized protein</fullName>
    </submittedName>
</protein>
<feature type="region of interest" description="Disordered" evidence="1">
    <location>
        <begin position="44"/>
        <end position="70"/>
    </location>
</feature>
<reference evidence="2 3" key="1">
    <citation type="journal article" date="2011" name="Mol. Biol. Evol.">
        <title>Comparative genomic analysis of fruiting body formation in Myxococcales.</title>
        <authorList>
            <person name="Huntley S."/>
            <person name="Hamann N."/>
            <person name="Wegener-Feldbrugge S."/>
            <person name="Treuner-Lange A."/>
            <person name="Kube M."/>
            <person name="Reinhardt R."/>
            <person name="Klages S."/>
            <person name="Muller R."/>
            <person name="Ronning C.M."/>
            <person name="Nierman W.C."/>
            <person name="Sogaard-Andersen L."/>
        </authorList>
    </citation>
    <scope>NUCLEOTIDE SEQUENCE [LARGE SCALE GENOMIC DNA]</scope>
    <source>
        <strain evidence="2 3">DW4/3-1</strain>
    </source>
</reference>
<proteinExistence type="predicted"/>
<accession>E3FWC9</accession>
<sequence>MENPNVPCGGPAALPGAGTAAFRVPCLAGGAPAFLLGDRPDFTGGRWETKRIGPTPPAVEGKPWREEVRP</sequence>
<evidence type="ECO:0000256" key="1">
    <source>
        <dbReference type="SAM" id="MobiDB-lite"/>
    </source>
</evidence>
<dbReference type="AlphaFoldDB" id="E3FWC9"/>
<dbReference type="KEGG" id="sur:STAUR_8281"/>
<dbReference type="EMBL" id="CP002271">
    <property type="protein sequence ID" value="ADO76035.1"/>
    <property type="molecule type" value="Genomic_DNA"/>
</dbReference>
<dbReference type="Proteomes" id="UP000001351">
    <property type="component" value="Chromosome"/>
</dbReference>
<gene>
    <name evidence="2" type="ordered locus">STAUR_8281</name>
</gene>
<evidence type="ECO:0000313" key="2">
    <source>
        <dbReference type="EMBL" id="ADO76035.1"/>
    </source>
</evidence>
<name>E3FWC9_STIAD</name>
<organism evidence="2 3">
    <name type="scientific">Stigmatella aurantiaca (strain DW4/3-1)</name>
    <dbReference type="NCBI Taxonomy" id="378806"/>
    <lineage>
        <taxon>Bacteria</taxon>
        <taxon>Pseudomonadati</taxon>
        <taxon>Myxococcota</taxon>
        <taxon>Myxococcia</taxon>
        <taxon>Myxococcales</taxon>
        <taxon>Cystobacterineae</taxon>
        <taxon>Archangiaceae</taxon>
        <taxon>Stigmatella</taxon>
    </lineage>
</organism>